<feature type="compositionally biased region" description="Low complexity" evidence="1">
    <location>
        <begin position="673"/>
        <end position="682"/>
    </location>
</feature>
<evidence type="ECO:0000256" key="1">
    <source>
        <dbReference type="SAM" id="MobiDB-lite"/>
    </source>
</evidence>
<evidence type="ECO:0008006" key="5">
    <source>
        <dbReference type="Google" id="ProtNLM"/>
    </source>
</evidence>
<keyword evidence="2" id="KW-0812">Transmembrane</keyword>
<evidence type="ECO:0000256" key="2">
    <source>
        <dbReference type="SAM" id="Phobius"/>
    </source>
</evidence>
<organism evidence="3 4">
    <name type="scientific">Oculimacula yallundae</name>
    <dbReference type="NCBI Taxonomy" id="86028"/>
    <lineage>
        <taxon>Eukaryota</taxon>
        <taxon>Fungi</taxon>
        <taxon>Dikarya</taxon>
        <taxon>Ascomycota</taxon>
        <taxon>Pezizomycotina</taxon>
        <taxon>Leotiomycetes</taxon>
        <taxon>Helotiales</taxon>
        <taxon>Ploettnerulaceae</taxon>
        <taxon>Oculimacula</taxon>
    </lineage>
</organism>
<reference evidence="3 4" key="1">
    <citation type="journal article" date="2024" name="Commun. Biol.">
        <title>Comparative genomic analysis of thermophilic fungi reveals convergent evolutionary adaptations and gene losses.</title>
        <authorList>
            <person name="Steindorff A.S."/>
            <person name="Aguilar-Pontes M.V."/>
            <person name="Robinson A.J."/>
            <person name="Andreopoulos B."/>
            <person name="LaButti K."/>
            <person name="Kuo A."/>
            <person name="Mondo S."/>
            <person name="Riley R."/>
            <person name="Otillar R."/>
            <person name="Haridas S."/>
            <person name="Lipzen A."/>
            <person name="Grimwood J."/>
            <person name="Schmutz J."/>
            <person name="Clum A."/>
            <person name="Reid I.D."/>
            <person name="Moisan M.C."/>
            <person name="Butler G."/>
            <person name="Nguyen T.T.M."/>
            <person name="Dewar K."/>
            <person name="Conant G."/>
            <person name="Drula E."/>
            <person name="Henrissat B."/>
            <person name="Hansel C."/>
            <person name="Singer S."/>
            <person name="Hutchinson M.I."/>
            <person name="de Vries R.P."/>
            <person name="Natvig D.O."/>
            <person name="Powell A.J."/>
            <person name="Tsang A."/>
            <person name="Grigoriev I.V."/>
        </authorList>
    </citation>
    <scope>NUCLEOTIDE SEQUENCE [LARGE SCALE GENOMIC DNA]</scope>
    <source>
        <strain evidence="3 4">CBS 494.80</strain>
    </source>
</reference>
<dbReference type="EMBL" id="JAZHXI010000011">
    <property type="protein sequence ID" value="KAL2066057.1"/>
    <property type="molecule type" value="Genomic_DNA"/>
</dbReference>
<sequence>MSVVDFAPRDPFKVDKMSTPVHLPQDSGNQGLPHPADLRTEQGRLQRQPSEYDPFNPDKEQFPDALAAIADDQPASIAKVQRSIANMNPVPAIHETTETITQSFVADSHDLAHDPQIEGALQAGNGYVNGGVRDIGWHKPNLQIPDPLIGGITNGHLFAMIRRFNKDVFAVEAVPPHVARGLDLNDAWSDEYTNDKLALHLQRLYLSVVLGFASFGKQVSRLRSWKETRRTSAFCAVYFLAWILDLLIPLTLGTLMLIITSESARDVLFPPAPRALVDMNTGGLQNPASGQLGTLDSLTGAPEKQEGEAIEEEAANFVSNVRHLVQRAVGMHEEEQNHGDPLEGKVPKPIRKGVKAIKASGANDGHATEEDGQTQKPMEKVLWNKANPEILAKVMKTAPHVVGELVDNWERFANAISPTPPFSKLSFARIDAVILPLFLGSFFISSYMVYKGAGLAIGLAIFGDPALTPALEWLNRNYPTWVELLEPKNNILRGVPTNSQLTLTLLRIGEVHNTPIPPVPTSNPDDTDQRQGTDLESIPIEASSAAKLSAIQEDPKSLSSSSDSDEQKPKHKHLSKITRIFKGNTKATVETKLAIDKVRAKAGSDKAKGHLGVLPKPENLIYAGPSHFKARLDGKQGWLCIIQDAGRNPTLVYTTNDPRPVSERGDNEHHPSSDSASSNPSENINLHPVVEIGINGIKTLKRATAFVNKPGEMAAKWSSDKELLGSVEVEDGVGNMWRFTAIPERDELFNRLVAVGTQRWVNL</sequence>
<feature type="compositionally biased region" description="Basic and acidic residues" evidence="1">
    <location>
        <begin position="660"/>
        <end position="672"/>
    </location>
</feature>
<comment type="caution">
    <text evidence="3">The sequence shown here is derived from an EMBL/GenBank/DDBJ whole genome shotgun (WGS) entry which is preliminary data.</text>
</comment>
<gene>
    <name evidence="3" type="ORF">VTL71DRAFT_2128</name>
</gene>
<dbReference type="PANTHER" id="PTHR38694">
    <property type="entry name" value="CONSERVED EXPRESSED PROTEIN"/>
    <property type="match status" value="1"/>
</dbReference>
<evidence type="ECO:0000313" key="4">
    <source>
        <dbReference type="Proteomes" id="UP001595075"/>
    </source>
</evidence>
<feature type="compositionally biased region" description="Basic and acidic residues" evidence="1">
    <location>
        <begin position="7"/>
        <end position="16"/>
    </location>
</feature>
<protein>
    <recommendedName>
        <fullName evidence="5">Proteasome subunit beta type protein</fullName>
    </recommendedName>
</protein>
<feature type="region of interest" description="Disordered" evidence="1">
    <location>
        <begin position="549"/>
        <end position="577"/>
    </location>
</feature>
<keyword evidence="2" id="KW-0472">Membrane</keyword>
<dbReference type="PANTHER" id="PTHR38694:SF1">
    <property type="entry name" value="PEROXIN DOMAIN-CONTAINING PROTEIN"/>
    <property type="match status" value="1"/>
</dbReference>
<feature type="region of interest" description="Disordered" evidence="1">
    <location>
        <begin position="1"/>
        <end position="59"/>
    </location>
</feature>
<feature type="transmembrane region" description="Helical" evidence="2">
    <location>
        <begin position="236"/>
        <end position="259"/>
    </location>
</feature>
<dbReference type="InterPro" id="IPR021709">
    <property type="entry name" value="DUF3292"/>
</dbReference>
<name>A0ABR4C8P9_9HELO</name>
<proteinExistence type="predicted"/>
<keyword evidence="4" id="KW-1185">Reference proteome</keyword>
<dbReference type="Proteomes" id="UP001595075">
    <property type="component" value="Unassembled WGS sequence"/>
</dbReference>
<dbReference type="Pfam" id="PF11696">
    <property type="entry name" value="DUF3292"/>
    <property type="match status" value="1"/>
</dbReference>
<keyword evidence="2" id="KW-1133">Transmembrane helix</keyword>
<feature type="region of interest" description="Disordered" evidence="1">
    <location>
        <begin position="651"/>
        <end position="684"/>
    </location>
</feature>
<accession>A0ABR4C8P9</accession>
<evidence type="ECO:0000313" key="3">
    <source>
        <dbReference type="EMBL" id="KAL2066057.1"/>
    </source>
</evidence>